<evidence type="ECO:0000313" key="3">
    <source>
        <dbReference type="Proteomes" id="UP000226191"/>
    </source>
</evidence>
<sequence>MIMENVEMVKVRHAIPESQFSSGSQFSMRWWEGLVLTMSPRGIVQLTRILSEKIIGVKAAPPCAPTPAWRHRVVCCFWRGVSSARFEDVLDGHIGRKLW</sequence>
<gene>
    <name evidence="2" type="ORF">B1B09_04135</name>
    <name evidence="1" type="ORF">DXN06_05160</name>
</gene>
<reference evidence="2 3" key="1">
    <citation type="submission" date="2017-02" db="EMBL/GenBank/DDBJ databases">
        <title>Prevalence of linear plasmids in Cutibacterium acnes isolates obtained from cancerous prostatic tissue.</title>
        <authorList>
            <person name="Davidsson S."/>
            <person name="Bruggemann H."/>
        </authorList>
    </citation>
    <scope>NUCLEOTIDE SEQUENCE [LARGE SCALE GENOMIC DNA]</scope>
    <source>
        <strain evidence="2 3">11-78</strain>
    </source>
</reference>
<dbReference type="EMBL" id="MVCE01000002">
    <property type="protein sequence ID" value="PGF34826.1"/>
    <property type="molecule type" value="Genomic_DNA"/>
</dbReference>
<reference evidence="1 4" key="2">
    <citation type="submission" date="2018-08" db="EMBL/GenBank/DDBJ databases">
        <title>Genome sequencing of Cutibacterium acnes KCOM 1315.</title>
        <authorList>
            <person name="Kook J.-K."/>
            <person name="Park S.-N."/>
            <person name="Lim Y.K."/>
        </authorList>
    </citation>
    <scope>NUCLEOTIDE SEQUENCE [LARGE SCALE GENOMIC DNA]</scope>
    <source>
        <strain evidence="1 4">KCOM 1315</strain>
    </source>
</reference>
<organism evidence="2 3">
    <name type="scientific">Cutibacterium acnes</name>
    <name type="common">Propionibacterium acnes</name>
    <dbReference type="NCBI Taxonomy" id="1747"/>
    <lineage>
        <taxon>Bacteria</taxon>
        <taxon>Bacillati</taxon>
        <taxon>Actinomycetota</taxon>
        <taxon>Actinomycetes</taxon>
        <taxon>Propionibacteriales</taxon>
        <taxon>Propionibacteriaceae</taxon>
        <taxon>Cutibacterium</taxon>
    </lineage>
</organism>
<accession>A0A2B7ICN5</accession>
<evidence type="ECO:0000313" key="2">
    <source>
        <dbReference type="EMBL" id="PGF34826.1"/>
    </source>
</evidence>
<protein>
    <submittedName>
        <fullName evidence="2">Uncharacterized protein</fullName>
    </submittedName>
</protein>
<evidence type="ECO:0000313" key="1">
    <source>
        <dbReference type="EMBL" id="AXM06602.1"/>
    </source>
</evidence>
<dbReference type="Proteomes" id="UP000226191">
    <property type="component" value="Unassembled WGS sequence"/>
</dbReference>
<proteinExistence type="predicted"/>
<name>A0A2B7ICN5_CUTAC</name>
<dbReference type="Proteomes" id="UP000256621">
    <property type="component" value="Chromosome"/>
</dbReference>
<dbReference type="EMBL" id="CP031442">
    <property type="protein sequence ID" value="AXM06602.1"/>
    <property type="molecule type" value="Genomic_DNA"/>
</dbReference>
<evidence type="ECO:0000313" key="4">
    <source>
        <dbReference type="Proteomes" id="UP000256621"/>
    </source>
</evidence>
<dbReference type="AlphaFoldDB" id="A0A2B7ICN5"/>